<reference evidence="3 4" key="1">
    <citation type="submission" date="2016-10" db="EMBL/GenBank/DDBJ databases">
        <authorList>
            <person name="Varghese N."/>
            <person name="Submissions S."/>
        </authorList>
    </citation>
    <scope>NUCLEOTIDE SEQUENCE [LARGE SCALE GENOMIC DNA]</scope>
    <source>
        <strain evidence="3 4">GMCC 1.11211</strain>
    </source>
</reference>
<dbReference type="RefSeq" id="WP_241991223.1">
    <property type="nucleotide sequence ID" value="NZ_BKAC01000014.1"/>
</dbReference>
<feature type="transmembrane region" description="Helical" evidence="1">
    <location>
        <begin position="227"/>
        <end position="246"/>
    </location>
</feature>
<comment type="caution">
    <text evidence="3">The sequence shown here is derived from an EMBL/GenBank/DDBJ whole genome shotgun (WGS) entry which is preliminary data.</text>
</comment>
<evidence type="ECO:0000256" key="1">
    <source>
        <dbReference type="SAM" id="Phobius"/>
    </source>
</evidence>
<feature type="transmembrane region" description="Helical" evidence="1">
    <location>
        <begin position="334"/>
        <end position="355"/>
    </location>
</feature>
<evidence type="ECO:0000259" key="2">
    <source>
        <dbReference type="Pfam" id="PF18920"/>
    </source>
</evidence>
<sequence length="576" mass="60435">MSIVVLLVLVAVLGVGMTGIVIAVRRSPRQPGSTSTPTARRVVVYILLFALVVIAAIGLSGLLGRALDTGTNLAGIDVTGLARSLAFTLIAGPFAALLWWVLWRRMASAERASISWGLYLAGLQTVAIVTAASALLGTLAALVRGDWQPRTLAVALIWTLVWAWHRWMSRHPSKSPMQLTSVAPILSSIFGLLIGAVGAVTALASLINAAVDALQSSIVIGDPWWRLALQAGVWFLGGTLIWWWQWMRERARLVRGVLADLALVVLGIAAAAAASLVGTGTVLFVLLRLAFAREHPLDDILDPLGTAVATALVGALVWAYHHGLLRQRALPTRLAATLVVSGFGLVAAATGLGIIVNALLSGLAPVVVGSDTRSLLLGGLSAAIVGGPVWWAAWKPLRPVDPVSAQVTGRRVYLILIFGISAIVAIITLLVIGYRIFEFVLDDLSRQSLLDRVRAPLGLLVATGLAAGYHFSVWRRDRAALAEAELPGRAIHRVILVTAGDPTATRDLIAELTGAAVTVWQRAASPDGPAPIDAAPIDDVLPSAERLGLALAGVTGARVLVVVGVGGSVDVIPLQN</sequence>
<feature type="transmembrane region" description="Helical" evidence="1">
    <location>
        <begin position="457"/>
        <end position="474"/>
    </location>
</feature>
<gene>
    <name evidence="3" type="ORF">SAMN05216274_11376</name>
</gene>
<feature type="transmembrane region" description="Helical" evidence="1">
    <location>
        <begin position="44"/>
        <end position="64"/>
    </location>
</feature>
<accession>A0ABY1EGB2</accession>
<feature type="transmembrane region" description="Helical" evidence="1">
    <location>
        <begin position="84"/>
        <end position="102"/>
    </location>
</feature>
<feature type="domain" description="DUF5671" evidence="2">
    <location>
        <begin position="338"/>
        <end position="464"/>
    </location>
</feature>
<evidence type="ECO:0000313" key="3">
    <source>
        <dbReference type="EMBL" id="SFH74385.1"/>
    </source>
</evidence>
<keyword evidence="1" id="KW-0812">Transmembrane</keyword>
<proteinExistence type="predicted"/>
<feature type="transmembrane region" description="Helical" evidence="1">
    <location>
        <begin position="303"/>
        <end position="322"/>
    </location>
</feature>
<dbReference type="Pfam" id="PF18920">
    <property type="entry name" value="DUF5671"/>
    <property type="match status" value="2"/>
</dbReference>
<organism evidence="3 4">
    <name type="scientific">Cryobacterium levicorallinum</name>
    <dbReference type="NCBI Taxonomy" id="995038"/>
    <lineage>
        <taxon>Bacteria</taxon>
        <taxon>Bacillati</taxon>
        <taxon>Actinomycetota</taxon>
        <taxon>Actinomycetes</taxon>
        <taxon>Micrococcales</taxon>
        <taxon>Microbacteriaceae</taxon>
        <taxon>Cryobacterium</taxon>
    </lineage>
</organism>
<feature type="transmembrane region" description="Helical" evidence="1">
    <location>
        <begin position="375"/>
        <end position="393"/>
    </location>
</feature>
<name>A0ABY1EGB2_9MICO</name>
<evidence type="ECO:0000313" key="4">
    <source>
        <dbReference type="Proteomes" id="UP000199681"/>
    </source>
</evidence>
<protein>
    <recommendedName>
        <fullName evidence="2">DUF5671 domain-containing protein</fullName>
    </recommendedName>
</protein>
<feature type="transmembrane region" description="Helical" evidence="1">
    <location>
        <begin position="258"/>
        <end position="291"/>
    </location>
</feature>
<feature type="transmembrane region" description="Helical" evidence="1">
    <location>
        <begin position="147"/>
        <end position="164"/>
    </location>
</feature>
<feature type="domain" description="DUF5671" evidence="2">
    <location>
        <begin position="41"/>
        <end position="163"/>
    </location>
</feature>
<dbReference type="InterPro" id="IPR043728">
    <property type="entry name" value="DUF5671"/>
</dbReference>
<keyword evidence="4" id="KW-1185">Reference proteome</keyword>
<feature type="transmembrane region" description="Helical" evidence="1">
    <location>
        <begin position="6"/>
        <end position="24"/>
    </location>
</feature>
<feature type="transmembrane region" description="Helical" evidence="1">
    <location>
        <begin position="185"/>
        <end position="207"/>
    </location>
</feature>
<feature type="transmembrane region" description="Helical" evidence="1">
    <location>
        <begin position="114"/>
        <end position="141"/>
    </location>
</feature>
<feature type="transmembrane region" description="Helical" evidence="1">
    <location>
        <begin position="413"/>
        <end position="437"/>
    </location>
</feature>
<keyword evidence="1" id="KW-0472">Membrane</keyword>
<dbReference type="EMBL" id="FOPW01000013">
    <property type="protein sequence ID" value="SFH74385.1"/>
    <property type="molecule type" value="Genomic_DNA"/>
</dbReference>
<keyword evidence="1" id="KW-1133">Transmembrane helix</keyword>
<dbReference type="Proteomes" id="UP000199681">
    <property type="component" value="Unassembled WGS sequence"/>
</dbReference>